<protein>
    <submittedName>
        <fullName evidence="2">HXXEE domain-containing protein</fullName>
    </submittedName>
</protein>
<evidence type="ECO:0000256" key="1">
    <source>
        <dbReference type="SAM" id="Phobius"/>
    </source>
</evidence>
<keyword evidence="1" id="KW-0812">Transmembrane</keyword>
<feature type="transmembrane region" description="Helical" evidence="1">
    <location>
        <begin position="6"/>
        <end position="29"/>
    </location>
</feature>
<feature type="transmembrane region" description="Helical" evidence="1">
    <location>
        <begin position="139"/>
        <end position="159"/>
    </location>
</feature>
<comment type="caution">
    <text evidence="2">The sequence shown here is derived from an EMBL/GenBank/DDBJ whole genome shotgun (WGS) entry which is preliminary data.</text>
</comment>
<gene>
    <name evidence="2" type="ORF">H8S33_13455</name>
</gene>
<proteinExistence type="predicted"/>
<accession>A0A923L7A6</accession>
<dbReference type="AlphaFoldDB" id="A0A923L7A6"/>
<name>A0A923L7A6_9BACI</name>
<dbReference type="InterPro" id="IPR025671">
    <property type="entry name" value="HXXEE"/>
</dbReference>
<dbReference type="RefSeq" id="WP_186870524.1">
    <property type="nucleotide sequence ID" value="NZ_JACOOL010000010.1"/>
</dbReference>
<keyword evidence="1" id="KW-0472">Membrane</keyword>
<keyword evidence="3" id="KW-1185">Reference proteome</keyword>
<dbReference type="Proteomes" id="UP000637359">
    <property type="component" value="Unassembled WGS sequence"/>
</dbReference>
<organism evidence="2 3">
    <name type="scientific">Ornithinibacillus hominis</name>
    <dbReference type="NCBI Taxonomy" id="2763055"/>
    <lineage>
        <taxon>Bacteria</taxon>
        <taxon>Bacillati</taxon>
        <taxon>Bacillota</taxon>
        <taxon>Bacilli</taxon>
        <taxon>Bacillales</taxon>
        <taxon>Bacillaceae</taxon>
        <taxon>Ornithinibacillus</taxon>
    </lineage>
</organism>
<evidence type="ECO:0000313" key="3">
    <source>
        <dbReference type="Proteomes" id="UP000637359"/>
    </source>
</evidence>
<feature type="transmembrane region" description="Helical" evidence="1">
    <location>
        <begin position="59"/>
        <end position="79"/>
    </location>
</feature>
<dbReference type="EMBL" id="JACOOL010000010">
    <property type="protein sequence ID" value="MBC5637816.1"/>
    <property type="molecule type" value="Genomic_DNA"/>
</dbReference>
<feature type="transmembrane region" description="Helical" evidence="1">
    <location>
        <begin position="85"/>
        <end position="107"/>
    </location>
</feature>
<keyword evidence="1" id="KW-1133">Transmembrane helix</keyword>
<feature type="transmembrane region" description="Helical" evidence="1">
    <location>
        <begin position="114"/>
        <end position="133"/>
    </location>
</feature>
<reference evidence="2" key="1">
    <citation type="submission" date="2020-08" db="EMBL/GenBank/DDBJ databases">
        <title>Genome public.</title>
        <authorList>
            <person name="Liu C."/>
            <person name="Sun Q."/>
        </authorList>
    </citation>
    <scope>NUCLEOTIDE SEQUENCE</scope>
    <source>
        <strain evidence="2">BX22</strain>
    </source>
</reference>
<evidence type="ECO:0000313" key="2">
    <source>
        <dbReference type="EMBL" id="MBC5637816.1"/>
    </source>
</evidence>
<sequence length="170" mass="19910">MDIYVWSLLFLIIFMLHNLEEIITIERWFHKTYPQVRDRIPSFVQKELKNYRDTTSAQFAVVVFVFSIFTSALVMISALTQYDYLFLGVNLLFALNIFTHPLQALYLKSYTPGVITSVLLIIPYYSLFFYHFYNTDLFAVDSIIGALVVMIVLIPIFLLSHRIGEKWSKS</sequence>
<dbReference type="Pfam" id="PF13787">
    <property type="entry name" value="HXXEE"/>
    <property type="match status" value="1"/>
</dbReference>